<organism evidence="8 9">
    <name type="scientific">Beauveria bassiana</name>
    <name type="common">White muscardine disease fungus</name>
    <name type="synonym">Tritirachium shiotae</name>
    <dbReference type="NCBI Taxonomy" id="176275"/>
    <lineage>
        <taxon>Eukaryota</taxon>
        <taxon>Fungi</taxon>
        <taxon>Dikarya</taxon>
        <taxon>Ascomycota</taxon>
        <taxon>Pezizomycotina</taxon>
        <taxon>Sordariomycetes</taxon>
        <taxon>Hypocreomycetidae</taxon>
        <taxon>Hypocreales</taxon>
        <taxon>Cordycipitaceae</taxon>
        <taxon>Beauveria</taxon>
    </lineage>
</organism>
<evidence type="ECO:0000256" key="3">
    <source>
        <dbReference type="ARBA" id="ARBA00022989"/>
    </source>
</evidence>
<comment type="subcellular location">
    <subcellularLocation>
        <location evidence="1">Membrane</location>
        <topology evidence="1">Multi-pass membrane protein</topology>
    </subcellularLocation>
</comment>
<evidence type="ECO:0000313" key="9">
    <source>
        <dbReference type="Proteomes" id="UP000235728"/>
    </source>
</evidence>
<feature type="region of interest" description="Disordered" evidence="5">
    <location>
        <begin position="1"/>
        <end position="41"/>
    </location>
</feature>
<gene>
    <name evidence="8" type="primary">YMR253C_1</name>
    <name evidence="8" type="ORF">BM221_008896</name>
</gene>
<feature type="compositionally biased region" description="Basic and acidic residues" evidence="5">
    <location>
        <begin position="394"/>
        <end position="404"/>
    </location>
</feature>
<reference evidence="8 9" key="1">
    <citation type="journal article" date="2016" name="Appl. Microbiol. Biotechnol.">
        <title>Characterization of T-DNA insertion mutants with decreased virulence in the entomopathogenic fungus Beauveria bassiana JEF-007.</title>
        <authorList>
            <person name="Kim S."/>
            <person name="Lee S.J."/>
            <person name="Nai Y.S."/>
            <person name="Yu J.S."/>
            <person name="Lee M.R."/>
            <person name="Yang Y.T."/>
            <person name="Kim J.S."/>
        </authorList>
    </citation>
    <scope>NUCLEOTIDE SEQUENCE [LARGE SCALE GENOMIC DNA]</scope>
    <source>
        <strain evidence="8 9">JEF-007</strain>
    </source>
</reference>
<dbReference type="Proteomes" id="UP000235728">
    <property type="component" value="Unassembled WGS sequence"/>
</dbReference>
<keyword evidence="4 6" id="KW-0472">Membrane</keyword>
<dbReference type="SUPFAM" id="SSF103481">
    <property type="entry name" value="Multidrug resistance efflux transporter EmrE"/>
    <property type="match status" value="2"/>
</dbReference>
<keyword evidence="2 6" id="KW-0812">Transmembrane</keyword>
<feature type="transmembrane region" description="Helical" evidence="6">
    <location>
        <begin position="315"/>
        <end position="334"/>
    </location>
</feature>
<evidence type="ECO:0000256" key="2">
    <source>
        <dbReference type="ARBA" id="ARBA00022692"/>
    </source>
</evidence>
<dbReference type="OMA" id="TQMALIG"/>
<dbReference type="InterPro" id="IPR000620">
    <property type="entry name" value="EamA_dom"/>
</dbReference>
<dbReference type="GO" id="GO:0016020">
    <property type="term" value="C:membrane"/>
    <property type="evidence" value="ECO:0007669"/>
    <property type="project" value="UniProtKB-SubCell"/>
</dbReference>
<feature type="region of interest" description="Disordered" evidence="5">
    <location>
        <begin position="394"/>
        <end position="415"/>
    </location>
</feature>
<feature type="transmembrane region" description="Helical" evidence="6">
    <location>
        <begin position="284"/>
        <end position="303"/>
    </location>
</feature>
<evidence type="ECO:0000259" key="7">
    <source>
        <dbReference type="Pfam" id="PF00892"/>
    </source>
</evidence>
<keyword evidence="3 6" id="KW-1133">Transmembrane helix</keyword>
<feature type="transmembrane region" description="Helical" evidence="6">
    <location>
        <begin position="174"/>
        <end position="191"/>
    </location>
</feature>
<feature type="transmembrane region" description="Helical" evidence="6">
    <location>
        <begin position="147"/>
        <end position="168"/>
    </location>
</feature>
<evidence type="ECO:0000256" key="6">
    <source>
        <dbReference type="SAM" id="Phobius"/>
    </source>
</evidence>
<name>A0A2N6NE36_BEABA</name>
<dbReference type="PANTHER" id="PTHR22911:SF6">
    <property type="entry name" value="SOLUTE CARRIER FAMILY 35 MEMBER G1"/>
    <property type="match status" value="1"/>
</dbReference>
<dbReference type="Pfam" id="PF00892">
    <property type="entry name" value="EamA"/>
    <property type="match status" value="1"/>
</dbReference>
<evidence type="ECO:0000256" key="4">
    <source>
        <dbReference type="ARBA" id="ARBA00023136"/>
    </source>
</evidence>
<evidence type="ECO:0000313" key="8">
    <source>
        <dbReference type="EMBL" id="PMB65538.1"/>
    </source>
</evidence>
<dbReference type="AlphaFoldDB" id="A0A2N6NE36"/>
<evidence type="ECO:0000256" key="5">
    <source>
        <dbReference type="SAM" id="MobiDB-lite"/>
    </source>
</evidence>
<dbReference type="EMBL" id="MRVG01000010">
    <property type="protein sequence ID" value="PMB65538.1"/>
    <property type="molecule type" value="Genomic_DNA"/>
</dbReference>
<dbReference type="PANTHER" id="PTHR22911">
    <property type="entry name" value="ACYL-MALONYL CONDENSING ENZYME-RELATED"/>
    <property type="match status" value="1"/>
</dbReference>
<feature type="transmembrane region" description="Helical" evidence="6">
    <location>
        <begin position="62"/>
        <end position="83"/>
    </location>
</feature>
<sequence length="415" mass="44624">MSYGSVKKTSDAAAQHADSSSASLPNGHSHASQIHGSDEASAADDEQTSFWVRTKAFYNNNIGLFFVFVAQIFASITLSQAALKAEKQTIANHTIQMAMTTRLLETGFDTKFHALQVIFVRMIFTASIGSAYMWYKKVPDFPLGPPGVRGLLVLRGTAGTVGIFGLYYISDSTVITFLVPTLTSFVCWVALKEPFTIVEGVAGLLALTGVLFIARPQFLFSHLPFTHPSPNSTVHALDGIFKPVPATPAERSLAVVLAVIGSFAAATAYATIRVLGTRVHSLVSVNYFAVIGTVVSCGVLLVYPNIGFQTPQSTPQWLLLLSIGVSGFLLQVLLTEGLQRERAGRATNMIYTQLVTALIIERLVWGTTPPAESFIGSALIIGAAVWVGLQKKVPDAEKPARASDEETSLLRAEED</sequence>
<feature type="transmembrane region" description="Helical" evidence="6">
    <location>
        <begin position="114"/>
        <end position="135"/>
    </location>
</feature>
<protein>
    <submittedName>
        <fullName evidence="8">Putative membrane protein</fullName>
    </submittedName>
</protein>
<feature type="transmembrane region" description="Helical" evidence="6">
    <location>
        <begin position="198"/>
        <end position="218"/>
    </location>
</feature>
<feature type="domain" description="EamA" evidence="7">
    <location>
        <begin position="254"/>
        <end position="387"/>
    </location>
</feature>
<feature type="transmembrane region" description="Helical" evidence="6">
    <location>
        <begin position="253"/>
        <end position="272"/>
    </location>
</feature>
<accession>A0A2N6NE36</accession>
<evidence type="ECO:0000256" key="1">
    <source>
        <dbReference type="ARBA" id="ARBA00004141"/>
    </source>
</evidence>
<feature type="compositionally biased region" description="Low complexity" evidence="5">
    <location>
        <begin position="11"/>
        <end position="23"/>
    </location>
</feature>
<dbReference type="InterPro" id="IPR037185">
    <property type="entry name" value="EmrE-like"/>
</dbReference>
<feature type="compositionally biased region" description="Polar residues" evidence="5">
    <location>
        <begin position="24"/>
        <end position="35"/>
    </location>
</feature>
<proteinExistence type="predicted"/>
<comment type="caution">
    <text evidence="8">The sequence shown here is derived from an EMBL/GenBank/DDBJ whole genome shotgun (WGS) entry which is preliminary data.</text>
</comment>